<dbReference type="FunFam" id="3.30.60.20:FF:000027">
    <property type="entry name" value="Diacylglycerol kinase"/>
    <property type="match status" value="1"/>
</dbReference>
<sequence>MSSNLGNRHRSQKRGPSTSRKSISSENGNASKPSSPPPPPPAQSSVAGERTVKKLRLSKALTIPEGTTVSDACRRMSARRVDAVLLTDSNALLSGIVTDKDIATRVIAEGLRPEQTIVSKIMTRNPIFVTSDSLAIEALQKMVQGKFRHLPVVENGEVMAILDITKCLYDAISRMEKAAEQGSAIAAAVEGVERQWGNNFSAPYAFIETLRERMFKPSLSSIITDSAKVAIVSPSDPIYVAAKKMRELRCNSVIIVTGNKIQGILTSKDILMRVVAQSLSPELTLVEKVMTSNPECATLETTILEALHIMHDGKFLHLPVIDRDGCVAACVDVLQITHAAISMVENSSGAVNDMANTMMQKFWDSALALEPPEDYDTHSELSGLMTLDGQEQGKLTYPSLGLGNSFSYKFEDLKGRVHRFNCGTENIDELLSAVMQRIGAGDDGDRPHLLYEDDEGDKVLLATDADLIGAITHARSAGLKVLRLHLDFFDSSQQTRSLSSTTTTAQRPGWSSLNSGILAEREGDVSEALAITYECMIIPKKSGSPMIELSTSLPRWLILIGSDTYYLFSFGWLVTVTGSFGFLAIIYVFFKWQRKTSLNWVKDAARAKKKFLKKLKVHISNHIWTEDFAYGEQPSTCSVCLTSLVCPQSVAAKSASCFPVHRCAVCGVAAHFYCSEYAAKDCKCVAQSGSTQVVRHQWSERWDNTDDNAEISAFCFYCDEPCGVPFIDASPTWHCLWCQRLIHVKCHTIMSKESGDDCDLGSLRRLIVSPLCVKEVEENTAGGMLSSILPSVRGQLKRKRHRGKNGKNRTVNVKFLDSSSPNLELDNVFDGFVGMKKSSSDKNLDYLKTDGSVLSIKGTCNGILQKRNGTAICGQVKKYTLVDLPQDARPLLVFINAKSGGQLGPYLRRRLNMLLNPVQVFELSDSQGPEVGLELFSKLQYFRVLVCGGDGTVAWVLDAIERHNFDSPPPVAILPLGTGNDMSRVLRWGRGFSIVDGQGGLSTILNDIDQAAITMLDRWKVNIREDHSECDPRKEQSKFMMNYLGIGCDAKVAYEFHLTRQENPEKFSSRFVNKLRYAREGARDIMDRTCADLPWHVWLEVDGKDIQIPKDSEGLIVLNIGSYMGGVDLWQNDSEHDDDDFRLQSMHDKVLEVVCICGAWHLGKLQVGLSQARRLAQGKVIRIHASSPFPVQIDGEPFIQQPGCLEITHHGQVFMLRRASEEPRGHAAAIMTDVLLDAECKGIINASQKKTLLQQIALHLS</sequence>
<feature type="domain" description="DAGKc" evidence="18">
    <location>
        <begin position="886"/>
        <end position="1025"/>
    </location>
</feature>
<evidence type="ECO:0000259" key="19">
    <source>
        <dbReference type="PROSITE" id="PS51371"/>
    </source>
</evidence>
<dbReference type="PANTHER" id="PTHR11255:SF104">
    <property type="entry name" value="DIACYLGLYCEROL KINASE 2"/>
    <property type="match status" value="1"/>
</dbReference>
<dbReference type="InterPro" id="IPR001206">
    <property type="entry name" value="Diacylglycerol_kinase_cat_dom"/>
</dbReference>
<dbReference type="Proteomes" id="UP001064489">
    <property type="component" value="Chromosome 10"/>
</dbReference>
<keyword evidence="3 14" id="KW-0808">Transferase</keyword>
<dbReference type="GO" id="GO:0016020">
    <property type="term" value="C:membrane"/>
    <property type="evidence" value="ECO:0007669"/>
    <property type="project" value="TreeGrafter"/>
</dbReference>
<dbReference type="InterPro" id="IPR017438">
    <property type="entry name" value="ATP-NAD_kinase_N"/>
</dbReference>
<evidence type="ECO:0000313" key="22">
    <source>
        <dbReference type="Proteomes" id="UP001064489"/>
    </source>
</evidence>
<evidence type="ECO:0000256" key="3">
    <source>
        <dbReference type="ARBA" id="ARBA00022679"/>
    </source>
</evidence>
<dbReference type="Gene3D" id="3.30.60.20">
    <property type="match status" value="1"/>
</dbReference>
<evidence type="ECO:0000256" key="5">
    <source>
        <dbReference type="ARBA" id="ARBA00022737"/>
    </source>
</evidence>
<dbReference type="InterPro" id="IPR000644">
    <property type="entry name" value="CBS_dom"/>
</dbReference>
<keyword evidence="9" id="KW-0611">Plant defense</keyword>
<dbReference type="Gene3D" id="3.10.580.10">
    <property type="entry name" value="CBS-domain"/>
    <property type="match status" value="2"/>
</dbReference>
<dbReference type="CDD" id="cd20805">
    <property type="entry name" value="C1_DGK_rpt2"/>
    <property type="match status" value="1"/>
</dbReference>
<feature type="domain" description="Phorbol-ester/DAG-type" evidence="17">
    <location>
        <begin position="621"/>
        <end position="682"/>
    </location>
</feature>
<dbReference type="CDD" id="cd17781">
    <property type="entry name" value="CBS_pair_MUG70_1"/>
    <property type="match status" value="1"/>
</dbReference>
<dbReference type="InterPro" id="IPR002219">
    <property type="entry name" value="PKC_DAG/PE"/>
</dbReference>
<evidence type="ECO:0000256" key="8">
    <source>
        <dbReference type="ARBA" id="ARBA00022777"/>
    </source>
</evidence>
<dbReference type="InterPro" id="IPR037607">
    <property type="entry name" value="DGK"/>
</dbReference>
<feature type="transmembrane region" description="Helical" evidence="16">
    <location>
        <begin position="565"/>
        <end position="590"/>
    </location>
</feature>
<keyword evidence="11 14" id="KW-0067">ATP-binding</keyword>
<keyword evidence="5" id="KW-0677">Repeat</keyword>
<dbReference type="CDD" id="cd00029">
    <property type="entry name" value="C1"/>
    <property type="match status" value="1"/>
</dbReference>
<dbReference type="PROSITE" id="PS51371">
    <property type="entry name" value="CBS"/>
    <property type="match status" value="4"/>
</dbReference>
<dbReference type="PROSITE" id="PS50146">
    <property type="entry name" value="DAGK"/>
    <property type="match status" value="1"/>
</dbReference>
<keyword evidence="16" id="KW-0812">Transmembrane</keyword>
<dbReference type="GO" id="GO:0005524">
    <property type="term" value="F:ATP binding"/>
    <property type="evidence" value="ECO:0007669"/>
    <property type="project" value="UniProtKB-KW"/>
</dbReference>
<dbReference type="EC" id="2.7.1.107" evidence="14"/>
<organism evidence="21 22">
    <name type="scientific">Acer negundo</name>
    <name type="common">Box elder</name>
    <dbReference type="NCBI Taxonomy" id="4023"/>
    <lineage>
        <taxon>Eukaryota</taxon>
        <taxon>Viridiplantae</taxon>
        <taxon>Streptophyta</taxon>
        <taxon>Embryophyta</taxon>
        <taxon>Tracheophyta</taxon>
        <taxon>Spermatophyta</taxon>
        <taxon>Magnoliopsida</taxon>
        <taxon>eudicotyledons</taxon>
        <taxon>Gunneridae</taxon>
        <taxon>Pentapetalae</taxon>
        <taxon>rosids</taxon>
        <taxon>malvids</taxon>
        <taxon>Sapindales</taxon>
        <taxon>Sapindaceae</taxon>
        <taxon>Hippocastanoideae</taxon>
        <taxon>Acereae</taxon>
        <taxon>Acer</taxon>
    </lineage>
</organism>
<comment type="similarity">
    <text evidence="1 14">Belongs to the eukaryotic diacylglycerol kinase family.</text>
</comment>
<dbReference type="GO" id="GO:0004143">
    <property type="term" value="F:ATP-dependent diacylglycerol kinase activity"/>
    <property type="evidence" value="ECO:0007669"/>
    <property type="project" value="UniProtKB-EC"/>
</dbReference>
<dbReference type="Gene3D" id="3.40.50.10330">
    <property type="entry name" value="Probable inorganic polyphosphate/atp-NAD kinase, domain 1"/>
    <property type="match status" value="1"/>
</dbReference>
<keyword evidence="6 14" id="KW-0547">Nucleotide-binding</keyword>
<evidence type="ECO:0000256" key="4">
    <source>
        <dbReference type="ARBA" id="ARBA00022723"/>
    </source>
</evidence>
<evidence type="ECO:0000259" key="17">
    <source>
        <dbReference type="PROSITE" id="PS50081"/>
    </source>
</evidence>
<evidence type="ECO:0000259" key="18">
    <source>
        <dbReference type="PROSITE" id="PS50146"/>
    </source>
</evidence>
<dbReference type="GO" id="GO:0006952">
    <property type="term" value="P:defense response"/>
    <property type="evidence" value="ECO:0007669"/>
    <property type="project" value="UniProtKB-KW"/>
</dbReference>
<dbReference type="InterPro" id="IPR046342">
    <property type="entry name" value="CBS_dom_sf"/>
</dbReference>
<keyword evidence="7" id="KW-0863">Zinc-finger</keyword>
<dbReference type="SUPFAM" id="SSF54277">
    <property type="entry name" value="CAD &amp; PB1 domains"/>
    <property type="match status" value="1"/>
</dbReference>
<dbReference type="SMART" id="SM00045">
    <property type="entry name" value="DAGKa"/>
    <property type="match status" value="1"/>
</dbReference>
<dbReference type="Pfam" id="PF00571">
    <property type="entry name" value="CBS"/>
    <property type="match status" value="4"/>
</dbReference>
<dbReference type="Gene3D" id="2.60.200.40">
    <property type="match status" value="1"/>
</dbReference>
<dbReference type="Pfam" id="PF00564">
    <property type="entry name" value="PB1"/>
    <property type="match status" value="1"/>
</dbReference>
<feature type="domain" description="CBS" evidence="19">
    <location>
        <begin position="223"/>
        <end position="282"/>
    </location>
</feature>
<keyword evidence="4" id="KW-0479">Metal-binding</keyword>
<evidence type="ECO:0000256" key="11">
    <source>
        <dbReference type="ARBA" id="ARBA00022840"/>
    </source>
</evidence>
<dbReference type="InterPro" id="IPR016064">
    <property type="entry name" value="NAD/diacylglycerol_kinase_sf"/>
</dbReference>
<feature type="domain" description="PB1" evidence="20">
    <location>
        <begin position="403"/>
        <end position="489"/>
    </location>
</feature>
<keyword evidence="13" id="KW-0129">CBS domain</keyword>
<dbReference type="FunFam" id="3.40.50.10330:FF:000006">
    <property type="entry name" value="Diacylglycerol kinase"/>
    <property type="match status" value="1"/>
</dbReference>
<evidence type="ECO:0000256" key="1">
    <source>
        <dbReference type="ARBA" id="ARBA00009280"/>
    </source>
</evidence>
<reference evidence="21" key="1">
    <citation type="journal article" date="2022" name="Plant J.">
        <title>Strategies of tolerance reflected in two North American maple genomes.</title>
        <authorList>
            <person name="McEvoy S.L."/>
            <person name="Sezen U.U."/>
            <person name="Trouern-Trend A."/>
            <person name="McMahon S.M."/>
            <person name="Schaberg P.G."/>
            <person name="Yang J."/>
            <person name="Wegrzyn J.L."/>
            <person name="Swenson N.G."/>
        </authorList>
    </citation>
    <scope>NUCLEOTIDE SEQUENCE</scope>
    <source>
        <strain evidence="21">91603</strain>
    </source>
</reference>
<dbReference type="SUPFAM" id="SSF54631">
    <property type="entry name" value="CBS-domain pair"/>
    <property type="match status" value="2"/>
</dbReference>
<evidence type="ECO:0000256" key="2">
    <source>
        <dbReference type="ARBA" id="ARBA00011245"/>
    </source>
</evidence>
<dbReference type="PANTHER" id="PTHR11255">
    <property type="entry name" value="DIACYLGLYCEROL KINASE"/>
    <property type="match status" value="1"/>
</dbReference>
<keyword evidence="16" id="KW-0472">Membrane</keyword>
<dbReference type="InterPro" id="IPR000270">
    <property type="entry name" value="PB1_dom"/>
</dbReference>
<dbReference type="PROSITE" id="PS50081">
    <property type="entry name" value="ZF_DAG_PE_2"/>
    <property type="match status" value="1"/>
</dbReference>
<evidence type="ECO:0000313" key="21">
    <source>
        <dbReference type="EMBL" id="KAI9166063.1"/>
    </source>
</evidence>
<keyword evidence="16" id="KW-1133">Transmembrane helix</keyword>
<evidence type="ECO:0000256" key="10">
    <source>
        <dbReference type="ARBA" id="ARBA00022833"/>
    </source>
</evidence>
<evidence type="ECO:0000256" key="13">
    <source>
        <dbReference type="PROSITE-ProRule" id="PRU00703"/>
    </source>
</evidence>
<accession>A0AAD5IKK5</accession>
<reference evidence="21" key="2">
    <citation type="submission" date="2023-02" db="EMBL/GenBank/DDBJ databases">
        <authorList>
            <person name="Swenson N.G."/>
            <person name="Wegrzyn J.L."/>
            <person name="Mcevoy S.L."/>
        </authorList>
    </citation>
    <scope>NUCLEOTIDE SEQUENCE</scope>
    <source>
        <strain evidence="21">91603</strain>
        <tissue evidence="21">Leaf</tissue>
    </source>
</reference>
<dbReference type="Pfam" id="PF00781">
    <property type="entry name" value="DAGK_cat"/>
    <property type="match status" value="1"/>
</dbReference>
<keyword evidence="8 14" id="KW-0418">Kinase</keyword>
<dbReference type="SMART" id="SM00109">
    <property type="entry name" value="C1"/>
    <property type="match status" value="2"/>
</dbReference>
<dbReference type="FunFam" id="2.60.200.40:FF:000006">
    <property type="entry name" value="Diacylglycerol kinase"/>
    <property type="match status" value="1"/>
</dbReference>
<dbReference type="SMART" id="SM00046">
    <property type="entry name" value="DAGKc"/>
    <property type="match status" value="1"/>
</dbReference>
<dbReference type="AlphaFoldDB" id="A0AAD5IKK5"/>
<keyword evidence="22" id="KW-1185">Reference proteome</keyword>
<dbReference type="PROSITE" id="PS51745">
    <property type="entry name" value="PB1"/>
    <property type="match status" value="1"/>
</dbReference>
<evidence type="ECO:0000256" key="14">
    <source>
        <dbReference type="RuleBase" id="RU361128"/>
    </source>
</evidence>
<comment type="catalytic activity">
    <reaction evidence="14">
        <text>a 1,2-diacyl-sn-glycerol + ATP = a 1,2-diacyl-sn-glycero-3-phosphate + ADP + H(+)</text>
        <dbReference type="Rhea" id="RHEA:10272"/>
        <dbReference type="ChEBI" id="CHEBI:15378"/>
        <dbReference type="ChEBI" id="CHEBI:17815"/>
        <dbReference type="ChEBI" id="CHEBI:30616"/>
        <dbReference type="ChEBI" id="CHEBI:58608"/>
        <dbReference type="ChEBI" id="CHEBI:456216"/>
        <dbReference type="EC" id="2.7.1.107"/>
    </reaction>
</comment>
<evidence type="ECO:0000256" key="7">
    <source>
        <dbReference type="ARBA" id="ARBA00022771"/>
    </source>
</evidence>
<dbReference type="SMART" id="SM00116">
    <property type="entry name" value="CBS"/>
    <property type="match status" value="4"/>
</dbReference>
<dbReference type="InterPro" id="IPR000756">
    <property type="entry name" value="Diacylglycerol_kin_accessory"/>
</dbReference>
<evidence type="ECO:0000256" key="6">
    <source>
        <dbReference type="ARBA" id="ARBA00022741"/>
    </source>
</evidence>
<feature type="compositionally biased region" description="Polar residues" evidence="15">
    <location>
        <begin position="14"/>
        <end position="30"/>
    </location>
</feature>
<keyword evidence="10" id="KW-0862">Zinc</keyword>
<dbReference type="InterPro" id="IPR053793">
    <property type="entry name" value="PB1-like"/>
</dbReference>
<feature type="domain" description="CBS" evidence="19">
    <location>
        <begin position="122"/>
        <end position="177"/>
    </location>
</feature>
<feature type="domain" description="CBS" evidence="19">
    <location>
        <begin position="56"/>
        <end position="114"/>
    </location>
</feature>
<keyword evidence="12" id="KW-0346">Stress response</keyword>
<dbReference type="Pfam" id="PF00609">
    <property type="entry name" value="DAGK_acc"/>
    <property type="match status" value="1"/>
</dbReference>
<evidence type="ECO:0000259" key="20">
    <source>
        <dbReference type="PROSITE" id="PS51745"/>
    </source>
</evidence>
<comment type="subunit">
    <text evidence="2">Monomer.</text>
</comment>
<dbReference type="SUPFAM" id="SSF111331">
    <property type="entry name" value="NAD kinase/diacylglycerol kinase-like"/>
    <property type="match status" value="1"/>
</dbReference>
<evidence type="ECO:0000256" key="16">
    <source>
        <dbReference type="SAM" id="Phobius"/>
    </source>
</evidence>
<gene>
    <name evidence="21" type="ORF">LWI28_025648</name>
</gene>
<dbReference type="EMBL" id="JAJSOW010000105">
    <property type="protein sequence ID" value="KAI9166063.1"/>
    <property type="molecule type" value="Genomic_DNA"/>
</dbReference>
<feature type="domain" description="CBS" evidence="19">
    <location>
        <begin position="290"/>
        <end position="348"/>
    </location>
</feature>
<feature type="region of interest" description="Disordered" evidence="15">
    <location>
        <begin position="1"/>
        <end position="49"/>
    </location>
</feature>
<evidence type="ECO:0000256" key="9">
    <source>
        <dbReference type="ARBA" id="ARBA00022821"/>
    </source>
</evidence>
<comment type="caution">
    <text evidence="21">The sequence shown here is derived from an EMBL/GenBank/DDBJ whole genome shotgun (WGS) entry which is preliminary data.</text>
</comment>
<dbReference type="CDD" id="cd06409">
    <property type="entry name" value="PB1_MUG70"/>
    <property type="match status" value="1"/>
</dbReference>
<dbReference type="GO" id="GO:0007200">
    <property type="term" value="P:phospholipase C-activating G protein-coupled receptor signaling pathway"/>
    <property type="evidence" value="ECO:0007669"/>
    <property type="project" value="InterPro"/>
</dbReference>
<dbReference type="SMART" id="SM00666">
    <property type="entry name" value="PB1"/>
    <property type="match status" value="1"/>
</dbReference>
<dbReference type="Pfam" id="PF00130">
    <property type="entry name" value="C1_1"/>
    <property type="match status" value="1"/>
</dbReference>
<evidence type="ECO:0000256" key="12">
    <source>
        <dbReference type="ARBA" id="ARBA00023016"/>
    </source>
</evidence>
<name>A0AAD5IKK5_ACENE</name>
<dbReference type="CDD" id="cd17782">
    <property type="entry name" value="CBS_pair_MUG70_2"/>
    <property type="match status" value="1"/>
</dbReference>
<dbReference type="GO" id="GO:0008270">
    <property type="term" value="F:zinc ion binding"/>
    <property type="evidence" value="ECO:0007669"/>
    <property type="project" value="UniProtKB-KW"/>
</dbReference>
<evidence type="ECO:0000256" key="15">
    <source>
        <dbReference type="SAM" id="MobiDB-lite"/>
    </source>
</evidence>
<protein>
    <recommendedName>
        <fullName evidence="14">Diacylglycerol kinase</fullName>
        <shortName evidence="14">DAG kinase</shortName>
        <ecNumber evidence="14">2.7.1.107</ecNumber>
    </recommendedName>
</protein>
<proteinExistence type="inferred from homology"/>